<evidence type="ECO:0000313" key="2">
    <source>
        <dbReference type="EMBL" id="MEP0864149.1"/>
    </source>
</evidence>
<evidence type="ECO:0000256" key="1">
    <source>
        <dbReference type="SAM" id="SignalP"/>
    </source>
</evidence>
<reference evidence="2 3" key="1">
    <citation type="submission" date="2022-04" db="EMBL/GenBank/DDBJ databases">
        <title>Positive selection, recombination, and allopatry shape intraspecific diversity of widespread and dominant cyanobacteria.</title>
        <authorList>
            <person name="Wei J."/>
            <person name="Shu W."/>
            <person name="Hu C."/>
        </authorList>
    </citation>
    <scope>NUCLEOTIDE SEQUENCE [LARGE SCALE GENOMIC DNA]</scope>
    <source>
        <strain evidence="2 3">GB2-A5</strain>
    </source>
</reference>
<dbReference type="EMBL" id="JAMPKK010000010">
    <property type="protein sequence ID" value="MEP0864149.1"/>
    <property type="molecule type" value="Genomic_DNA"/>
</dbReference>
<keyword evidence="3" id="KW-1185">Reference proteome</keyword>
<comment type="caution">
    <text evidence="2">The sequence shown here is derived from an EMBL/GenBank/DDBJ whole genome shotgun (WGS) entry which is preliminary data.</text>
</comment>
<dbReference type="Proteomes" id="UP001442494">
    <property type="component" value="Unassembled WGS sequence"/>
</dbReference>
<dbReference type="RefSeq" id="WP_190428230.1">
    <property type="nucleotide sequence ID" value="NZ_JAMPKK010000010.1"/>
</dbReference>
<gene>
    <name evidence="2" type="ORF">NDI37_06680</name>
</gene>
<organism evidence="2 3">
    <name type="scientific">Funiculus sociatus GB2-A5</name>
    <dbReference type="NCBI Taxonomy" id="2933946"/>
    <lineage>
        <taxon>Bacteria</taxon>
        <taxon>Bacillati</taxon>
        <taxon>Cyanobacteriota</taxon>
        <taxon>Cyanophyceae</taxon>
        <taxon>Coleofasciculales</taxon>
        <taxon>Coleofasciculaceae</taxon>
        <taxon>Funiculus</taxon>
    </lineage>
</organism>
<evidence type="ECO:0000313" key="3">
    <source>
        <dbReference type="Proteomes" id="UP001442494"/>
    </source>
</evidence>
<keyword evidence="1" id="KW-0732">Signal</keyword>
<name>A0ABV0JL36_9CYAN</name>
<feature type="signal peptide" evidence="1">
    <location>
        <begin position="1"/>
        <end position="24"/>
    </location>
</feature>
<feature type="chain" id="PRO_5046828346" description="PEP-CTERM sorting domain-containing protein" evidence="1">
    <location>
        <begin position="25"/>
        <end position="276"/>
    </location>
</feature>
<proteinExistence type="predicted"/>
<sequence length="276" mass="29346">MRGITYFTTLALFASVALPDAANAVILNGGFEEGFGSWQTLGDYRIENSAFGSGTVQGNSQAFLSTAYREVIGFDNNSIEIFGGDAAPVAFISGFAEESSLEGFLGFSTFLGDKSLYDIATAEPIEGSAIKQTFRAGSGQVLSFSWNFLTNESVGEAAVDDLTYPDFNDFAFVSLKSDSGTQLFTLADTISEFQSSSTSLANETGFKTFSYKIPTSGEYTLGIGVVDAGEATRISALLIDKAQVVPETTPTLGMLLFGVGTVSMLKRGKKKRDFVS</sequence>
<protein>
    <recommendedName>
        <fullName evidence="4">PEP-CTERM sorting domain-containing protein</fullName>
    </recommendedName>
</protein>
<evidence type="ECO:0008006" key="4">
    <source>
        <dbReference type="Google" id="ProtNLM"/>
    </source>
</evidence>
<accession>A0ABV0JL36</accession>